<reference evidence="2 3" key="1">
    <citation type="journal article" date="2019" name="PLoS Biol.">
        <title>Sex chromosomes control vertical transmission of feminizing Wolbachia symbionts in an isopod.</title>
        <authorList>
            <person name="Becking T."/>
            <person name="Chebbi M.A."/>
            <person name="Giraud I."/>
            <person name="Moumen B."/>
            <person name="Laverre T."/>
            <person name="Caubet Y."/>
            <person name="Peccoud J."/>
            <person name="Gilbert C."/>
            <person name="Cordaux R."/>
        </authorList>
    </citation>
    <scope>NUCLEOTIDE SEQUENCE [LARGE SCALE GENOMIC DNA]</scope>
    <source>
        <strain evidence="2">ANa2</strain>
        <tissue evidence="2">Whole body excluding digestive tract and cuticle</tissue>
    </source>
</reference>
<dbReference type="InterPro" id="IPR036645">
    <property type="entry name" value="Elafin-like_sf"/>
</dbReference>
<dbReference type="AlphaFoldDB" id="A0A5N5SYP7"/>
<dbReference type="InterPro" id="IPR008197">
    <property type="entry name" value="WAP_dom"/>
</dbReference>
<gene>
    <name evidence="2" type="ORF">Anas_08879</name>
</gene>
<dbReference type="GO" id="GO:0030414">
    <property type="term" value="F:peptidase inhibitor activity"/>
    <property type="evidence" value="ECO:0007669"/>
    <property type="project" value="InterPro"/>
</dbReference>
<evidence type="ECO:0000313" key="3">
    <source>
        <dbReference type="Proteomes" id="UP000326759"/>
    </source>
</evidence>
<evidence type="ECO:0000313" key="2">
    <source>
        <dbReference type="EMBL" id="KAB7499334.1"/>
    </source>
</evidence>
<dbReference type="PROSITE" id="PS51390">
    <property type="entry name" value="WAP"/>
    <property type="match status" value="1"/>
</dbReference>
<proteinExistence type="predicted"/>
<dbReference type="OrthoDB" id="6060011at2759"/>
<organism evidence="2 3">
    <name type="scientific">Armadillidium nasatum</name>
    <dbReference type="NCBI Taxonomy" id="96803"/>
    <lineage>
        <taxon>Eukaryota</taxon>
        <taxon>Metazoa</taxon>
        <taxon>Ecdysozoa</taxon>
        <taxon>Arthropoda</taxon>
        <taxon>Crustacea</taxon>
        <taxon>Multicrustacea</taxon>
        <taxon>Malacostraca</taxon>
        <taxon>Eumalacostraca</taxon>
        <taxon>Peracarida</taxon>
        <taxon>Isopoda</taxon>
        <taxon>Oniscidea</taxon>
        <taxon>Crinocheta</taxon>
        <taxon>Armadillidiidae</taxon>
        <taxon>Armadillidium</taxon>
    </lineage>
</organism>
<accession>A0A5N5SYP7</accession>
<dbReference type="Proteomes" id="UP000326759">
    <property type="component" value="Unassembled WGS sequence"/>
</dbReference>
<dbReference type="Pfam" id="PF00095">
    <property type="entry name" value="WAP"/>
    <property type="match status" value="1"/>
</dbReference>
<dbReference type="SUPFAM" id="SSF57256">
    <property type="entry name" value="Elafin-like"/>
    <property type="match status" value="1"/>
</dbReference>
<comment type="caution">
    <text evidence="2">The sequence shown here is derived from an EMBL/GenBank/DDBJ whole genome shotgun (WGS) entry which is preliminary data.</text>
</comment>
<evidence type="ECO:0000259" key="1">
    <source>
        <dbReference type="PROSITE" id="PS51390"/>
    </source>
</evidence>
<dbReference type="Gene3D" id="4.10.75.10">
    <property type="entry name" value="Elafin-like"/>
    <property type="match status" value="1"/>
</dbReference>
<name>A0A5N5SYP7_9CRUS</name>
<feature type="domain" description="WAP" evidence="1">
    <location>
        <begin position="55"/>
        <end position="105"/>
    </location>
</feature>
<keyword evidence="3" id="KW-1185">Reference proteome</keyword>
<protein>
    <recommendedName>
        <fullName evidence="1">WAP domain-containing protein</fullName>
    </recommendedName>
</protein>
<dbReference type="EMBL" id="SEYY01018466">
    <property type="protein sequence ID" value="KAB7499334.1"/>
    <property type="molecule type" value="Genomic_DNA"/>
</dbReference>
<sequence length="107" mass="11808">MFRFNYIVEPVYLQSMPKNFRNMKVNINFLLISAILLLMTGNFIEASKLCVKGGTGVKGTGNCPNTSGIITTCEIKPGHCYCDSQCSRDHLCCPYGCGPKCLKAVFE</sequence>
<dbReference type="GO" id="GO:0005576">
    <property type="term" value="C:extracellular region"/>
    <property type="evidence" value="ECO:0007669"/>
    <property type="project" value="InterPro"/>
</dbReference>